<dbReference type="AlphaFoldDB" id="A0A2P7YZ42"/>
<feature type="region of interest" description="Disordered" evidence="1">
    <location>
        <begin position="196"/>
        <end position="219"/>
    </location>
</feature>
<gene>
    <name evidence="2" type="ORF">C7M61_000910</name>
</gene>
<dbReference type="InterPro" id="IPR013922">
    <property type="entry name" value="Cyclin_PHO80-like"/>
</dbReference>
<dbReference type="GO" id="GO:0005634">
    <property type="term" value="C:nucleus"/>
    <property type="evidence" value="ECO:0007669"/>
    <property type="project" value="TreeGrafter"/>
</dbReference>
<dbReference type="GeneID" id="36564302"/>
<protein>
    <submittedName>
        <fullName evidence="2">Uncharacterized protein</fullName>
    </submittedName>
</protein>
<keyword evidence="3" id="KW-1185">Reference proteome</keyword>
<dbReference type="OrthoDB" id="5304883at2759"/>
<dbReference type="VEuPathDB" id="FungiDB:C7M61_000910"/>
<dbReference type="STRING" id="418784.A0A2P7YZ42"/>
<dbReference type="RefSeq" id="XP_024715933.1">
    <property type="nucleotide sequence ID" value="XM_024856334.1"/>
</dbReference>
<dbReference type="Proteomes" id="UP000241107">
    <property type="component" value="Unassembled WGS sequence"/>
</dbReference>
<dbReference type="GO" id="GO:0016538">
    <property type="term" value="F:cyclin-dependent protein serine/threonine kinase regulator activity"/>
    <property type="evidence" value="ECO:0007669"/>
    <property type="project" value="TreeGrafter"/>
</dbReference>
<dbReference type="EMBL" id="PYFQ01000001">
    <property type="protein sequence ID" value="PSK41234.1"/>
    <property type="molecule type" value="Genomic_DNA"/>
</dbReference>
<organism evidence="2 3">
    <name type="scientific">Candidozyma pseudohaemuli</name>
    <dbReference type="NCBI Taxonomy" id="418784"/>
    <lineage>
        <taxon>Eukaryota</taxon>
        <taxon>Fungi</taxon>
        <taxon>Dikarya</taxon>
        <taxon>Ascomycota</taxon>
        <taxon>Saccharomycotina</taxon>
        <taxon>Pichiomycetes</taxon>
        <taxon>Metschnikowiaceae</taxon>
        <taxon>Candidozyma</taxon>
    </lineage>
</organism>
<feature type="compositionally biased region" description="Basic and acidic residues" evidence="1">
    <location>
        <begin position="130"/>
        <end position="142"/>
    </location>
</feature>
<dbReference type="PANTHER" id="PTHR15615">
    <property type="match status" value="1"/>
</dbReference>
<evidence type="ECO:0000313" key="2">
    <source>
        <dbReference type="EMBL" id="PSK41234.1"/>
    </source>
</evidence>
<accession>A0A2P7YZ42</accession>
<sequence>MAYTNQYILDIPLKRPQETFVDDPELYDEVLSKELEFDLEHGVKDINRLHVFHAIAVLHGVLVDLIALQKDETAFREFRAAQLAKYGLNMEALEHEEGPAGFHDDDLPKPVSLCGDENKTDLSGLQGNFDDLKAPESSRNDDEQNPEISVSHDRSFESVNDALNGADLDSSSDLGTQPRKPRFSSLEAALAGVSGVSDDLTENPNLDDPHSALASPSTEIKEPEFISTELLVQTTSLEKVPNPITAHSSSRLRKEVIFHNAPKTKAQAEHLVRCFGLAKPPPISIEEFLLRINKYSPSVSVSVYIHSAYLLFKLAVLLDVVTFTELNVYRFILALIRSLTKKCEDVYQKQKSFAMVGGMALKDLGKIEVSFLYLCNFKLVVSEFILNDFLKNNFVDLRRFCRERFSEKGDQNMDEAEGEA</sequence>
<feature type="region of interest" description="Disordered" evidence="1">
    <location>
        <begin position="98"/>
        <end position="156"/>
    </location>
</feature>
<dbReference type="GO" id="GO:0019901">
    <property type="term" value="F:protein kinase binding"/>
    <property type="evidence" value="ECO:0007669"/>
    <property type="project" value="InterPro"/>
</dbReference>
<proteinExistence type="predicted"/>
<comment type="caution">
    <text evidence="2">The sequence shown here is derived from an EMBL/GenBank/DDBJ whole genome shotgun (WGS) entry which is preliminary data.</text>
</comment>
<dbReference type="Pfam" id="PF08613">
    <property type="entry name" value="Cyclin"/>
    <property type="match status" value="1"/>
</dbReference>
<evidence type="ECO:0000256" key="1">
    <source>
        <dbReference type="SAM" id="MobiDB-lite"/>
    </source>
</evidence>
<dbReference type="GO" id="GO:0000307">
    <property type="term" value="C:cyclin-dependent protein kinase holoenzyme complex"/>
    <property type="evidence" value="ECO:0007669"/>
    <property type="project" value="UniProtKB-ARBA"/>
</dbReference>
<evidence type="ECO:0000313" key="3">
    <source>
        <dbReference type="Proteomes" id="UP000241107"/>
    </source>
</evidence>
<feature type="compositionally biased region" description="Basic and acidic residues" evidence="1">
    <location>
        <begin position="98"/>
        <end position="108"/>
    </location>
</feature>
<dbReference type="CDD" id="cd20558">
    <property type="entry name" value="CYCLIN_ScPCL7-like"/>
    <property type="match status" value="1"/>
</dbReference>
<dbReference type="Gene3D" id="1.10.472.10">
    <property type="entry name" value="Cyclin-like"/>
    <property type="match status" value="1"/>
</dbReference>
<dbReference type="PANTHER" id="PTHR15615:SF108">
    <property type="entry name" value="PROTEIN CNPPD1"/>
    <property type="match status" value="1"/>
</dbReference>
<reference evidence="2 3" key="1">
    <citation type="submission" date="2018-03" db="EMBL/GenBank/DDBJ databases">
        <title>Candida pseudohaemulonii genome assembly and annotation.</title>
        <authorList>
            <person name="Munoz J.F."/>
            <person name="Gade L.G."/>
            <person name="Chow N.A."/>
            <person name="Litvintseva A.P."/>
            <person name="Loparev V.N."/>
            <person name="Cuomo C.A."/>
        </authorList>
    </citation>
    <scope>NUCLEOTIDE SEQUENCE [LARGE SCALE GENOMIC DNA]</scope>
    <source>
        <strain evidence="2 3">B12108</strain>
    </source>
</reference>
<name>A0A2P7YZ42_9ASCO</name>